<dbReference type="Pfam" id="PF13424">
    <property type="entry name" value="TPR_12"/>
    <property type="match status" value="2"/>
</dbReference>
<dbReference type="InterPro" id="IPR019734">
    <property type="entry name" value="TPR_rpt"/>
</dbReference>
<dbReference type="Pfam" id="PF13374">
    <property type="entry name" value="TPR_10"/>
    <property type="match status" value="1"/>
</dbReference>
<evidence type="ECO:0000313" key="4">
    <source>
        <dbReference type="EMBL" id="CAF1037904.1"/>
    </source>
</evidence>
<dbReference type="Gene3D" id="3.90.176.10">
    <property type="entry name" value="Toxin ADP-ribosyltransferase, Chain A, domain 1"/>
    <property type="match status" value="1"/>
</dbReference>
<feature type="repeat" description="TPR" evidence="3">
    <location>
        <begin position="564"/>
        <end position="597"/>
    </location>
</feature>
<evidence type="ECO:0000256" key="2">
    <source>
        <dbReference type="ARBA" id="ARBA00022803"/>
    </source>
</evidence>
<dbReference type="Proteomes" id="UP000663891">
    <property type="component" value="Unassembled WGS sequence"/>
</dbReference>
<reference evidence="4" key="1">
    <citation type="submission" date="2021-02" db="EMBL/GenBank/DDBJ databases">
        <authorList>
            <person name="Nowell W R."/>
        </authorList>
    </citation>
    <scope>NUCLEOTIDE SEQUENCE</scope>
</reference>
<dbReference type="AlphaFoldDB" id="A0A814JNB4"/>
<comment type="caution">
    <text evidence="4">The sequence shown here is derived from an EMBL/GenBank/DDBJ whole genome shotgun (WGS) entry which is preliminary data.</text>
</comment>
<feature type="repeat" description="TPR" evidence="3">
    <location>
        <begin position="438"/>
        <end position="471"/>
    </location>
</feature>
<dbReference type="PROSITE" id="PS50005">
    <property type="entry name" value="TPR"/>
    <property type="match status" value="6"/>
</dbReference>
<organism evidence="4 5">
    <name type="scientific">Adineta steineri</name>
    <dbReference type="NCBI Taxonomy" id="433720"/>
    <lineage>
        <taxon>Eukaryota</taxon>
        <taxon>Metazoa</taxon>
        <taxon>Spiralia</taxon>
        <taxon>Gnathifera</taxon>
        <taxon>Rotifera</taxon>
        <taxon>Eurotatoria</taxon>
        <taxon>Bdelloidea</taxon>
        <taxon>Adinetida</taxon>
        <taxon>Adinetidae</taxon>
        <taxon>Adineta</taxon>
    </lineage>
</organism>
<feature type="repeat" description="TPR" evidence="3">
    <location>
        <begin position="364"/>
        <end position="397"/>
    </location>
</feature>
<gene>
    <name evidence="4" type="ORF">VCS650_LOCUS16701</name>
</gene>
<evidence type="ECO:0000256" key="1">
    <source>
        <dbReference type="ARBA" id="ARBA00022737"/>
    </source>
</evidence>
<dbReference type="SUPFAM" id="SSF56399">
    <property type="entry name" value="ADP-ribosylation"/>
    <property type="match status" value="1"/>
</dbReference>
<evidence type="ECO:0000313" key="5">
    <source>
        <dbReference type="Proteomes" id="UP000663891"/>
    </source>
</evidence>
<keyword evidence="1" id="KW-0677">Repeat</keyword>
<feature type="repeat" description="TPR" evidence="3">
    <location>
        <begin position="399"/>
        <end position="432"/>
    </location>
</feature>
<feature type="repeat" description="TPR" evidence="3">
    <location>
        <begin position="522"/>
        <end position="555"/>
    </location>
</feature>
<dbReference type="PANTHER" id="PTHR45641:SF1">
    <property type="entry name" value="AAA+ ATPASE DOMAIN-CONTAINING PROTEIN"/>
    <property type="match status" value="1"/>
</dbReference>
<protein>
    <submittedName>
        <fullName evidence="4">Uncharacterized protein</fullName>
    </submittedName>
</protein>
<name>A0A814JNB4_9BILA</name>
<dbReference type="OrthoDB" id="9997120at2759"/>
<accession>A0A814JNB4</accession>
<dbReference type="SMART" id="SM00028">
    <property type="entry name" value="TPR"/>
    <property type="match status" value="12"/>
</dbReference>
<dbReference type="PROSITE" id="PS51996">
    <property type="entry name" value="TR_MART"/>
    <property type="match status" value="1"/>
</dbReference>
<dbReference type="SUPFAM" id="SSF48452">
    <property type="entry name" value="TPR-like"/>
    <property type="match status" value="3"/>
</dbReference>
<dbReference type="Gene3D" id="1.25.40.10">
    <property type="entry name" value="Tetratricopeptide repeat domain"/>
    <property type="match status" value="4"/>
</dbReference>
<evidence type="ECO:0000256" key="3">
    <source>
        <dbReference type="PROSITE-ProRule" id="PRU00339"/>
    </source>
</evidence>
<dbReference type="EMBL" id="CAJNON010000150">
    <property type="protein sequence ID" value="CAF1037904.1"/>
    <property type="molecule type" value="Genomic_DNA"/>
</dbReference>
<dbReference type="PANTHER" id="PTHR45641">
    <property type="entry name" value="TETRATRICOPEPTIDE REPEAT PROTEIN (AFU_ORTHOLOGUE AFUA_6G03870)"/>
    <property type="match status" value="1"/>
</dbReference>
<sequence>MSENKEKKGEENVQADRMGTMAYSSKDNESMHKSLNGEFILYQILLKQILDGKFSLNLNEKSLYEHFQASDPKDKSTYKEFDKKYKASKAINWYTRESCVYKTLNKALRTQDTKNTSPFATFIKDLNTQLTKEHQIFIKQQKTPTIQLYRGQFLSKDELNRLKTSHGELISMNSFLSTSKNRKKAFEFANSRTPPSDDLISILLELNVNINSITKPYADIERYSDFQDEEEILFVFGSMFRMDNVQFDEKNNLWIVTLTLCANDDPDIKQFLSILEKETEGQNSLVSIGNNLMEMNKFDDAYAHLERLFNNKLLTDPFDCVQCHLMVGKVEEKRGNYNASIDQFNNGLDYLLKDSSLKDHQLVSQCYNSLGYVYCKLKEYEKAFQYFELALNSKTNDLSLTYLGLAKIHFKMTNYHLSLEYLQKILQSKPEPSHAIITETNIYIGSIYAAMNNNDEATKYFDKVIELQIRKLSKDHPDLGYTYNAIGLMYLENNAEQKAYEYFLKTYQLQSQSLPNNHPDFAKTFTNFGNYYMKIKDLDNALIYYEKALENQLKTLSWRHPSVVESYLILGHTYWKKRNFDQAAIYFDKVLKSELAREKIAESSLSLSYKTLGDLYYDKFNVYLDKKILDEALDFYLNDLKIELKVKLHEDLSLVDLYKRIAEIFYKKHNYGQALLHYNRLLDSYYKNLPINQIKIDEIYEIIAKIYLKRHHFNETLLYYQNQSNENENKHEHIDDIYFEKRYLDQSLNYFQNKLLKYRKNSSQLNNIYYILGNISYDKQDYDQSLKYFFKLFNKNLKKQNFNDLALKYIYEAIAMNYFHKQNYNQSLTYFYRLIECLLMNNTKNYSFIDKIYNLIGKIYLDKDYTIQYLSAKEKNQGIDHLPINNSQFEKYYLEQTLMHFQNLLKNNKKKNDSLGDIYRIIANIYLKKRDFNQSLIYFHQSINYQLEKSLSLAQTYILIGEIYRKQHFSNYALQSYQDSLNILQHIQPRDQSLIDNIQKKIRKINSYST</sequence>
<dbReference type="InterPro" id="IPR011990">
    <property type="entry name" value="TPR-like_helical_dom_sf"/>
</dbReference>
<keyword evidence="2 3" id="KW-0802">TPR repeat</keyword>
<proteinExistence type="predicted"/>
<feature type="repeat" description="TPR" evidence="3">
    <location>
        <begin position="480"/>
        <end position="513"/>
    </location>
</feature>